<dbReference type="SFLD" id="SFLDG01129">
    <property type="entry name" value="C1.5:_HAD__Beta-PGM__Phosphata"/>
    <property type="match status" value="1"/>
</dbReference>
<dbReference type="InterPro" id="IPR036412">
    <property type="entry name" value="HAD-like_sf"/>
</dbReference>
<keyword evidence="1" id="KW-0378">Hydrolase</keyword>
<dbReference type="InterPro" id="IPR006439">
    <property type="entry name" value="HAD-SF_hydro_IA"/>
</dbReference>
<dbReference type="OrthoDB" id="9809962at2"/>
<reference evidence="2 3" key="1">
    <citation type="submission" date="2016-09" db="EMBL/GenBank/DDBJ databases">
        <title>Desulfuribacillus arsenicus sp. nov., an obligately anaerobic, dissimilatory arsenic- and antimonate-reducing bacterium isolated from anoxic sediments.</title>
        <authorList>
            <person name="Abin C.A."/>
            <person name="Hollibaugh J.T."/>
        </authorList>
    </citation>
    <scope>NUCLEOTIDE SEQUENCE [LARGE SCALE GENOMIC DNA]</scope>
    <source>
        <strain evidence="2 3">MLFW-2</strain>
    </source>
</reference>
<dbReference type="Proteomes" id="UP000095255">
    <property type="component" value="Unassembled WGS sequence"/>
</dbReference>
<dbReference type="PANTHER" id="PTHR43316:SF3">
    <property type="entry name" value="HALOACID DEHALOGENASE, TYPE II (AFU_ORTHOLOGUE AFUA_2G07750)-RELATED"/>
    <property type="match status" value="1"/>
</dbReference>
<dbReference type="SUPFAM" id="SSF56784">
    <property type="entry name" value="HAD-like"/>
    <property type="match status" value="1"/>
</dbReference>
<dbReference type="SFLD" id="SFLDS00003">
    <property type="entry name" value="Haloacid_Dehalogenase"/>
    <property type="match status" value="1"/>
</dbReference>
<dbReference type="PANTHER" id="PTHR43316">
    <property type="entry name" value="HYDROLASE, HALOACID DELAHOGENASE-RELATED"/>
    <property type="match status" value="1"/>
</dbReference>
<comment type="caution">
    <text evidence="2">The sequence shown here is derived from an EMBL/GenBank/DDBJ whole genome shotgun (WGS) entry which is preliminary data.</text>
</comment>
<evidence type="ECO:0000313" key="3">
    <source>
        <dbReference type="Proteomes" id="UP000095255"/>
    </source>
</evidence>
<dbReference type="Gene3D" id="3.40.50.1000">
    <property type="entry name" value="HAD superfamily/HAD-like"/>
    <property type="match status" value="1"/>
</dbReference>
<evidence type="ECO:0000256" key="1">
    <source>
        <dbReference type="ARBA" id="ARBA00022801"/>
    </source>
</evidence>
<gene>
    <name evidence="2" type="ORF">BHU72_10480</name>
</gene>
<evidence type="ECO:0000313" key="2">
    <source>
        <dbReference type="EMBL" id="OEH86666.1"/>
    </source>
</evidence>
<accession>A0A1E5L966</accession>
<protein>
    <submittedName>
        <fullName evidence="2">Haloacid dehalogenase</fullName>
    </submittedName>
</protein>
<dbReference type="AlphaFoldDB" id="A0A1E5L966"/>
<dbReference type="GO" id="GO:0016787">
    <property type="term" value="F:hydrolase activity"/>
    <property type="evidence" value="ECO:0007669"/>
    <property type="project" value="UniProtKB-KW"/>
</dbReference>
<dbReference type="NCBIfam" id="TIGR01549">
    <property type="entry name" value="HAD-SF-IA-v1"/>
    <property type="match status" value="1"/>
</dbReference>
<proteinExistence type="predicted"/>
<sequence length="243" mass="27733">MSLQTAILFDLDGTLLPMDTDAFVKTYMTELAKRVAHIVDSTEFTKALWAGTHAMMKNVDGEKRNDVVFQETFLKLLNIAKEDIWPTLDEFYEIVFPSFSYLTTPNPIAKEVVELALLQGYKVAIATNPLFPEVAIYERIRWAGLTDIPFSFVTVYENSYFTKPHPQYFQQICDALEVNATDSIMVGNDRQEDMAASLIGMKTYLVEDWAIDRGEPKFAIDAQGKLQDLYQDLKEQRGLFAKK</sequence>
<dbReference type="InterPro" id="IPR023214">
    <property type="entry name" value="HAD_sf"/>
</dbReference>
<dbReference type="STRING" id="1390249.BHU72_10480"/>
<dbReference type="PRINTS" id="PR00413">
    <property type="entry name" value="HADHALOGNASE"/>
</dbReference>
<keyword evidence="3" id="KW-1185">Reference proteome</keyword>
<name>A0A1E5L966_9FIRM</name>
<dbReference type="EMBL" id="MJAT01000002">
    <property type="protein sequence ID" value="OEH86666.1"/>
    <property type="molecule type" value="Genomic_DNA"/>
</dbReference>
<dbReference type="Pfam" id="PF00702">
    <property type="entry name" value="Hydrolase"/>
    <property type="match status" value="1"/>
</dbReference>
<dbReference type="RefSeq" id="WP_069701032.1">
    <property type="nucleotide sequence ID" value="NZ_MJAT01000002.1"/>
</dbReference>
<dbReference type="InterPro" id="IPR051540">
    <property type="entry name" value="S-2-haloacid_dehalogenase"/>
</dbReference>
<organism evidence="2 3">
    <name type="scientific">Desulfuribacillus stibiiarsenatis</name>
    <dbReference type="NCBI Taxonomy" id="1390249"/>
    <lineage>
        <taxon>Bacteria</taxon>
        <taxon>Bacillati</taxon>
        <taxon>Bacillota</taxon>
        <taxon>Desulfuribacillia</taxon>
        <taxon>Desulfuribacillales</taxon>
        <taxon>Desulfuribacillaceae</taxon>
        <taxon>Desulfuribacillus</taxon>
    </lineage>
</organism>